<evidence type="ECO:0000313" key="4">
    <source>
        <dbReference type="Proteomes" id="UP000218796"/>
    </source>
</evidence>
<keyword evidence="1" id="KW-0238">DNA-binding</keyword>
<evidence type="ECO:0000313" key="3">
    <source>
        <dbReference type="EMBL" id="PAV95201.1"/>
    </source>
</evidence>
<dbReference type="AlphaFoldDB" id="A0A2A2M968"/>
<dbReference type="OrthoDB" id="5582699at2"/>
<evidence type="ECO:0000259" key="2">
    <source>
        <dbReference type="PROSITE" id="PS01124"/>
    </source>
</evidence>
<organism evidence="3 4">
    <name type="scientific">Hafnia paralvei</name>
    <dbReference type="NCBI Taxonomy" id="546367"/>
    <lineage>
        <taxon>Bacteria</taxon>
        <taxon>Pseudomonadati</taxon>
        <taxon>Pseudomonadota</taxon>
        <taxon>Gammaproteobacteria</taxon>
        <taxon>Enterobacterales</taxon>
        <taxon>Hafniaceae</taxon>
        <taxon>Hafnia</taxon>
    </lineage>
</organism>
<dbReference type="GO" id="GO:0003700">
    <property type="term" value="F:DNA-binding transcription factor activity"/>
    <property type="evidence" value="ECO:0007669"/>
    <property type="project" value="InterPro"/>
</dbReference>
<protein>
    <recommendedName>
        <fullName evidence="2">HTH araC/xylS-type domain-containing protein</fullName>
    </recommendedName>
</protein>
<sequence length="265" mass="30675">MNRENNTLVEKKHIHDQNIMCIHVVNSVFVTIEHGILSLYLDDANIYSINQSEYLFIPKNTRINIVSTSQYQNVRVIDIPIAIMSELYPTLNKTKPIKKGGNIYKLSNSIEHRIIYRSPCNELIKKIFSEFNESKSPVHNDHQMKKTMIFILLNNLVNMSGFIDLLAKCIKPTLHERVYDLVTRELNKKWTIKKITSALEINESSLKRQLVIEGTSTKKIVNEARFNMAIRLIRGGKHKIKDIVLMCGIKDKNTIQFLSDAFFNN</sequence>
<dbReference type="EMBL" id="NQMS01000008">
    <property type="protein sequence ID" value="PAV95201.1"/>
    <property type="molecule type" value="Genomic_DNA"/>
</dbReference>
<proteinExistence type="predicted"/>
<dbReference type="GO" id="GO:0043565">
    <property type="term" value="F:sequence-specific DNA binding"/>
    <property type="evidence" value="ECO:0007669"/>
    <property type="project" value="InterPro"/>
</dbReference>
<comment type="caution">
    <text evidence="3">The sequence shown here is derived from an EMBL/GenBank/DDBJ whole genome shotgun (WGS) entry which is preliminary data.</text>
</comment>
<dbReference type="Proteomes" id="UP000218796">
    <property type="component" value="Unassembled WGS sequence"/>
</dbReference>
<evidence type="ECO:0000256" key="1">
    <source>
        <dbReference type="ARBA" id="ARBA00023125"/>
    </source>
</evidence>
<reference evidence="3 4" key="1">
    <citation type="submission" date="2017-08" db="EMBL/GenBank/DDBJ databases">
        <title>Draft Genome Sequence of Hafnia alvei CITHA-6 Isolated from Raw Bovine Milk.</title>
        <authorList>
            <person name="Culligan E.P."/>
            <person name="Mcsweeney A."/>
            <person name="O'Doherty C."/>
            <person name="Gleeson E."/>
            <person name="O'Riordan D."/>
            <person name="Sleator R.D."/>
        </authorList>
    </citation>
    <scope>NUCLEOTIDE SEQUENCE [LARGE SCALE GENOMIC DNA]</scope>
    <source>
        <strain evidence="3 4">CITHA-6</strain>
    </source>
</reference>
<dbReference type="Gene3D" id="1.10.10.60">
    <property type="entry name" value="Homeodomain-like"/>
    <property type="match status" value="1"/>
</dbReference>
<dbReference type="PANTHER" id="PTHR43280:SF33">
    <property type="entry name" value="HTH-TYPE TRANSCRIPTIONAL REGULATOR APPY-RELATED"/>
    <property type="match status" value="1"/>
</dbReference>
<feature type="domain" description="HTH araC/xylS-type" evidence="2">
    <location>
        <begin position="176"/>
        <end position="265"/>
    </location>
</feature>
<dbReference type="RefSeq" id="WP_039188152.1">
    <property type="nucleotide sequence ID" value="NZ_CAUFSP010000010.1"/>
</dbReference>
<dbReference type="PROSITE" id="PS01124">
    <property type="entry name" value="HTH_ARAC_FAMILY_2"/>
    <property type="match status" value="1"/>
</dbReference>
<name>A0A2A2M968_9GAMM</name>
<accession>A0A2A2M968</accession>
<gene>
    <name evidence="3" type="ORF">CJD50_17280</name>
</gene>
<dbReference type="PANTHER" id="PTHR43280">
    <property type="entry name" value="ARAC-FAMILY TRANSCRIPTIONAL REGULATOR"/>
    <property type="match status" value="1"/>
</dbReference>
<dbReference type="InterPro" id="IPR018060">
    <property type="entry name" value="HTH_AraC"/>
</dbReference>
<keyword evidence="4" id="KW-1185">Reference proteome</keyword>